<comment type="function">
    <text evidence="6">Also exhibits azoreductase activity. Catalyzes the reductive cleavage of the azo bond in aromatic azo compounds to the corresponding amines.</text>
</comment>
<comment type="similarity">
    <text evidence="6">Belongs to the azoreductase type 1 family.</text>
</comment>
<sequence>MTTILHIDSSILGSNSVSRSLTAEIVAKEVKLNPGATLLRRDLVADELQHLSPAHLAVFQGNTPTSESLANDIALGSTYIDELFSADIIIIGVPMYNFSLPSQLKAWLDRVLVAGRTFHYTANGPEGLLPAGKKVYIASTRGGVYSGTSPVAHLDHQETLLTAALNFIGLSDITIFRAEGLALGDDARATALARAKNEVETTVI</sequence>
<proteinExistence type="inferred from homology"/>
<dbReference type="GO" id="GO:0016655">
    <property type="term" value="F:oxidoreductase activity, acting on NAD(P)H, quinone or similar compound as acceptor"/>
    <property type="evidence" value="ECO:0007669"/>
    <property type="project" value="InterPro"/>
</dbReference>
<dbReference type="EC" id="1.6.5.-" evidence="6"/>
<dbReference type="RefSeq" id="WP_025108354.1">
    <property type="nucleotide sequence ID" value="NZ_AP022547.1"/>
</dbReference>
<dbReference type="Proteomes" id="UP001175817">
    <property type="component" value="Unassembled WGS sequence"/>
</dbReference>
<evidence type="ECO:0000256" key="4">
    <source>
        <dbReference type="ARBA" id="ARBA00023027"/>
    </source>
</evidence>
<reference evidence="8" key="4">
    <citation type="journal article" date="2023" name="Nat. Commun.">
        <title>Genomic dissection of endemic carbapenem resistance reveals metallo-beta-lactamase dissemination through clonal, plasmid and integron transfer.</title>
        <authorList>
            <person name="Macesic N."/>
            <person name="Hawkey J."/>
            <person name="Vezina B."/>
            <person name="Wisniewski J.A."/>
            <person name="Cottingham H."/>
            <person name="Blakeway L.V."/>
            <person name="Harshegyi T."/>
            <person name="Pragastis K."/>
            <person name="Badoordeen G.Z."/>
            <person name="Dennison A."/>
            <person name="Spelman D.W."/>
            <person name="Jenney A.W.J."/>
            <person name="Peleg A.Y."/>
        </authorList>
    </citation>
    <scope>NUCLEOTIDE SEQUENCE</scope>
    <source>
        <strain evidence="8">CPO078</strain>
    </source>
</reference>
<evidence type="ECO:0000259" key="7">
    <source>
        <dbReference type="Pfam" id="PF02525"/>
    </source>
</evidence>
<keyword evidence="2 6" id="KW-0288">FMN</keyword>
<dbReference type="GO" id="GO:0010181">
    <property type="term" value="F:FMN binding"/>
    <property type="evidence" value="ECO:0007669"/>
    <property type="project" value="UniProtKB-UniRule"/>
</dbReference>
<protein>
    <recommendedName>
        <fullName evidence="6">FMN dependent NADH:quinone oxidoreductase</fullName>
        <ecNumber evidence="6">1.6.5.-</ecNumber>
    </recommendedName>
    <alternativeName>
        <fullName evidence="6">Azo-dye reductase</fullName>
    </alternativeName>
    <alternativeName>
        <fullName evidence="6">FMN-dependent NADH-azo compound oxidoreductase</fullName>
    </alternativeName>
    <alternativeName>
        <fullName evidence="6">FMN-dependent NADH-azoreductase</fullName>
        <ecNumber evidence="6">1.7.1.17</ecNumber>
    </alternativeName>
</protein>
<comment type="catalytic activity">
    <reaction evidence="6">
        <text>2 a quinone + NADH + H(+) = 2 a 1,4-benzosemiquinone + NAD(+)</text>
        <dbReference type="Rhea" id="RHEA:65952"/>
        <dbReference type="ChEBI" id="CHEBI:15378"/>
        <dbReference type="ChEBI" id="CHEBI:57540"/>
        <dbReference type="ChEBI" id="CHEBI:57945"/>
        <dbReference type="ChEBI" id="CHEBI:132124"/>
        <dbReference type="ChEBI" id="CHEBI:134225"/>
    </reaction>
</comment>
<dbReference type="PANTHER" id="PTHR43741:SF4">
    <property type="entry name" value="FMN-DEPENDENT NADH:QUINONE OXIDOREDUCTASE"/>
    <property type="match status" value="1"/>
</dbReference>
<evidence type="ECO:0000256" key="2">
    <source>
        <dbReference type="ARBA" id="ARBA00022643"/>
    </source>
</evidence>
<evidence type="ECO:0000313" key="12">
    <source>
        <dbReference type="Proteomes" id="UP000255050"/>
    </source>
</evidence>
<dbReference type="Gene3D" id="3.40.50.360">
    <property type="match status" value="1"/>
</dbReference>
<comment type="caution">
    <text evidence="10">The sequence shown here is derived from an EMBL/GenBank/DDBJ whole genome shotgun (WGS) entry which is preliminary data.</text>
</comment>
<evidence type="ECO:0000256" key="1">
    <source>
        <dbReference type="ARBA" id="ARBA00022630"/>
    </source>
</evidence>
<comment type="function">
    <text evidence="6">Quinone reductase that provides resistance to thiol-specific stress caused by electrophilic quinones.</text>
</comment>
<evidence type="ECO:0000313" key="9">
    <source>
        <dbReference type="EMBL" id="PLM66682.1"/>
    </source>
</evidence>
<keyword evidence="4 6" id="KW-0520">NAD</keyword>
<dbReference type="GO" id="GO:0016652">
    <property type="term" value="F:oxidoreductase activity, acting on NAD(P)H as acceptor"/>
    <property type="evidence" value="ECO:0007669"/>
    <property type="project" value="UniProtKB-UniRule"/>
</dbReference>
<dbReference type="GeneID" id="66559864"/>
<evidence type="ECO:0000256" key="3">
    <source>
        <dbReference type="ARBA" id="ARBA00023002"/>
    </source>
</evidence>
<gene>
    <name evidence="10" type="primary">azoR_1</name>
    <name evidence="6" type="synonym">azoR</name>
    <name evidence="9" type="ORF">CWM85_07845</name>
    <name evidence="10" type="ORF">NCTC11694_00350</name>
    <name evidence="8" type="ORF">QAB24_014385</name>
</gene>
<reference evidence="9 11" key="1">
    <citation type="submission" date="2017-11" db="EMBL/GenBank/DDBJ databases">
        <authorList>
            <person name="Han C.G."/>
        </authorList>
    </citation>
    <scope>NUCLEOTIDE SEQUENCE [LARGE SCALE GENOMIC DNA]</scope>
    <source>
        <strain evidence="9 11">A2</strain>
    </source>
</reference>
<evidence type="ECO:0000313" key="11">
    <source>
        <dbReference type="Proteomes" id="UP000234661"/>
    </source>
</evidence>
<dbReference type="InterPro" id="IPR029039">
    <property type="entry name" value="Flavoprotein-like_sf"/>
</dbReference>
<feature type="binding site" evidence="6">
    <location>
        <begin position="16"/>
        <end position="18"/>
    </location>
    <ligand>
        <name>FMN</name>
        <dbReference type="ChEBI" id="CHEBI:58210"/>
    </ligand>
</feature>
<reference evidence="9 11" key="2">
    <citation type="submission" date="2018-01" db="EMBL/GenBank/DDBJ databases">
        <title>Genomic study of Klebsiella pneumoniae.</title>
        <authorList>
            <person name="Yang Y."/>
            <person name="Bicalho R."/>
        </authorList>
    </citation>
    <scope>NUCLEOTIDE SEQUENCE [LARGE SCALE GENOMIC DNA]</scope>
    <source>
        <strain evidence="9 11">A2</strain>
    </source>
</reference>
<evidence type="ECO:0000256" key="5">
    <source>
        <dbReference type="ARBA" id="ARBA00048542"/>
    </source>
</evidence>
<organism evidence="10 12">
    <name type="scientific">Klebsiella michiganensis</name>
    <dbReference type="NCBI Taxonomy" id="1134687"/>
    <lineage>
        <taxon>Bacteria</taxon>
        <taxon>Pseudomonadati</taxon>
        <taxon>Pseudomonadota</taxon>
        <taxon>Gammaproteobacteria</taxon>
        <taxon>Enterobacterales</taxon>
        <taxon>Enterobacteriaceae</taxon>
        <taxon>Klebsiella/Raoultella group</taxon>
        <taxon>Klebsiella</taxon>
    </lineage>
</organism>
<dbReference type="Pfam" id="PF02525">
    <property type="entry name" value="Flavodoxin_2"/>
    <property type="match status" value="1"/>
</dbReference>
<keyword evidence="1 6" id="KW-0285">Flavoprotein</keyword>
<evidence type="ECO:0000313" key="8">
    <source>
        <dbReference type="EMBL" id="MEC6051684.1"/>
    </source>
</evidence>
<dbReference type="EMBL" id="JARTTH020000001">
    <property type="protein sequence ID" value="MEC6051684.1"/>
    <property type="molecule type" value="Genomic_DNA"/>
</dbReference>
<comment type="catalytic activity">
    <reaction evidence="5">
        <text>N,N-dimethyl-1,4-phenylenediamine + anthranilate + 2 NAD(+) = 2-(4-dimethylaminophenyl)diazenylbenzoate + 2 NADH + 2 H(+)</text>
        <dbReference type="Rhea" id="RHEA:55872"/>
        <dbReference type="ChEBI" id="CHEBI:15378"/>
        <dbReference type="ChEBI" id="CHEBI:15783"/>
        <dbReference type="ChEBI" id="CHEBI:16567"/>
        <dbReference type="ChEBI" id="CHEBI:57540"/>
        <dbReference type="ChEBI" id="CHEBI:57945"/>
        <dbReference type="ChEBI" id="CHEBI:71579"/>
        <dbReference type="EC" id="1.7.1.17"/>
    </reaction>
    <physiologicalReaction direction="right-to-left" evidence="5">
        <dbReference type="Rhea" id="RHEA:55874"/>
    </physiologicalReaction>
</comment>
<feature type="binding site" evidence="6">
    <location>
        <begin position="95"/>
        <end position="98"/>
    </location>
    <ligand>
        <name>FMN</name>
        <dbReference type="ChEBI" id="CHEBI:58210"/>
    </ligand>
</feature>
<dbReference type="EMBL" id="UGJR01000002">
    <property type="protein sequence ID" value="STR39213.1"/>
    <property type="molecule type" value="Genomic_DNA"/>
</dbReference>
<comment type="cofactor">
    <cofactor evidence="6">
        <name>FMN</name>
        <dbReference type="ChEBI" id="CHEBI:58210"/>
    </cofactor>
    <text evidence="6">Binds 1 FMN per subunit.</text>
</comment>
<dbReference type="EC" id="1.7.1.17" evidence="6"/>
<keyword evidence="3 6" id="KW-0560">Oxidoreductase</keyword>
<dbReference type="PANTHER" id="PTHR43741">
    <property type="entry name" value="FMN-DEPENDENT NADH-AZOREDUCTASE 1"/>
    <property type="match status" value="1"/>
</dbReference>
<evidence type="ECO:0000313" key="10">
    <source>
        <dbReference type="EMBL" id="STR39213.1"/>
    </source>
</evidence>
<dbReference type="AlphaFoldDB" id="A0A1Q8Z4D7"/>
<dbReference type="HAMAP" id="MF_01216">
    <property type="entry name" value="Azoreductase_type1"/>
    <property type="match status" value="1"/>
</dbReference>
<dbReference type="SUPFAM" id="SSF52218">
    <property type="entry name" value="Flavoproteins"/>
    <property type="match status" value="1"/>
</dbReference>
<reference evidence="10 12" key="3">
    <citation type="submission" date="2018-06" db="EMBL/GenBank/DDBJ databases">
        <authorList>
            <consortium name="Pathogen Informatics"/>
            <person name="Doyle S."/>
        </authorList>
    </citation>
    <scope>NUCLEOTIDE SEQUENCE [LARGE SCALE GENOMIC DNA]</scope>
    <source>
        <strain evidence="10 12">NCTC11694</strain>
    </source>
</reference>
<dbReference type="InterPro" id="IPR003680">
    <property type="entry name" value="Flavodoxin_fold"/>
</dbReference>
<dbReference type="InterPro" id="IPR050104">
    <property type="entry name" value="FMN-dep_NADH:Q_OxRdtase_AzoR1"/>
</dbReference>
<dbReference type="EMBL" id="PIET01000143">
    <property type="protein sequence ID" value="PLM66682.1"/>
    <property type="molecule type" value="Genomic_DNA"/>
</dbReference>
<dbReference type="InterPro" id="IPR023048">
    <property type="entry name" value="NADH:quinone_OxRdtase_FMN_depd"/>
</dbReference>
<reference evidence="8" key="5">
    <citation type="submission" date="2024-01" db="EMBL/GenBank/DDBJ databases">
        <authorList>
            <person name="Macesic N."/>
        </authorList>
    </citation>
    <scope>NUCLEOTIDE SEQUENCE</scope>
    <source>
        <strain evidence="8">CPO078</strain>
    </source>
</reference>
<dbReference type="Proteomes" id="UP000234661">
    <property type="component" value="Unassembled WGS sequence"/>
</dbReference>
<accession>A0A1Q8Z4D7</accession>
<feature type="domain" description="Flavodoxin-like fold" evidence="7">
    <location>
        <begin position="3"/>
        <end position="201"/>
    </location>
</feature>
<name>A0A1Q8Z4D7_9ENTR</name>
<evidence type="ECO:0000256" key="6">
    <source>
        <dbReference type="HAMAP-Rule" id="MF_01216"/>
    </source>
</evidence>
<dbReference type="Proteomes" id="UP000255050">
    <property type="component" value="Unassembled WGS sequence"/>
</dbReference>
<feature type="binding site" evidence="6">
    <location>
        <position position="10"/>
    </location>
    <ligand>
        <name>FMN</name>
        <dbReference type="ChEBI" id="CHEBI:58210"/>
    </ligand>
</feature>
<dbReference type="GO" id="GO:0009055">
    <property type="term" value="F:electron transfer activity"/>
    <property type="evidence" value="ECO:0007669"/>
    <property type="project" value="UniProtKB-UniRule"/>
</dbReference>
<feature type="binding site" evidence="6">
    <location>
        <begin position="140"/>
        <end position="143"/>
    </location>
    <ligand>
        <name>FMN</name>
        <dbReference type="ChEBI" id="CHEBI:58210"/>
    </ligand>
</feature>
<comment type="subunit">
    <text evidence="6">Homodimer.</text>
</comment>